<feature type="coiled-coil region" evidence="2">
    <location>
        <begin position="309"/>
        <end position="353"/>
    </location>
</feature>
<dbReference type="PANTHER" id="PTHR46236">
    <property type="entry name" value="TRAF-LIKE SUPERFAMILY PROTEIN"/>
    <property type="match status" value="1"/>
</dbReference>
<dbReference type="AlphaFoldDB" id="R0HFG4"/>
<gene>
    <name evidence="4" type="ORF">CARUB_v10024595mg</name>
</gene>
<dbReference type="InterPro" id="IPR002083">
    <property type="entry name" value="MATH/TRAF_dom"/>
</dbReference>
<accession>R0HFG4</accession>
<dbReference type="InterPro" id="IPR050804">
    <property type="entry name" value="MCC"/>
</dbReference>
<dbReference type="PROSITE" id="PS51257">
    <property type="entry name" value="PROKAR_LIPOPROTEIN"/>
    <property type="match status" value="1"/>
</dbReference>
<feature type="domain" description="MATH" evidence="3">
    <location>
        <begin position="5"/>
        <end position="129"/>
    </location>
</feature>
<dbReference type="CDD" id="cd00121">
    <property type="entry name" value="MATH"/>
    <property type="match status" value="1"/>
</dbReference>
<dbReference type="Proteomes" id="UP000029121">
    <property type="component" value="Unassembled WGS sequence"/>
</dbReference>
<dbReference type="eggNOG" id="KOG1987">
    <property type="taxonomic scope" value="Eukaryota"/>
</dbReference>
<dbReference type="PANTHER" id="PTHR46236:SF12">
    <property type="entry name" value="MATH DOMAIN-CONTAINING PROTEIN"/>
    <property type="match status" value="1"/>
</dbReference>
<keyword evidence="5" id="KW-1185">Reference proteome</keyword>
<dbReference type="SUPFAM" id="SSF49599">
    <property type="entry name" value="TRAF domain-like"/>
    <property type="match status" value="1"/>
</dbReference>
<sequence>MWSDKPSFRFEINNFSKREVAVSSQTFVSGGCEWHLTLHPKGDGFSDDLALFLTVSNSKSLGKGWERRIDYYFLLLNHSDNELHRSSVQKQTVFKEKAMSWGFRQTLPVSKFQEKGFLEKDKLIFEVYIQNVEAFDGEGGDVSSEKVDTVDINGFKVLASQANTLRKIFAEHPDFAKDFKLKNQVVRMEYMKVLLNLIVTLEKPSKNHSELSNAHSDLSELTEAGFKLDWLQSKLDEVYLKRKKADADVQQLDERVKKLEQMKVDVKLDCLMKKLEEVSLERKKSYDLDCSLFVDRVKNLELMELGFKLDSLETKLEKFLMETKNADADGSRVQQVEESVKNLKMMVLDLKVEVDKKKTKSCADGFMLVDDIA</sequence>
<name>R0HFG4_9BRAS</name>
<evidence type="ECO:0000256" key="1">
    <source>
        <dbReference type="ARBA" id="ARBA00023054"/>
    </source>
</evidence>
<dbReference type="EMBL" id="KB870808">
    <property type="protein sequence ID" value="EOA28389.1"/>
    <property type="molecule type" value="Genomic_DNA"/>
</dbReference>
<dbReference type="Gene3D" id="2.60.210.10">
    <property type="entry name" value="Apoptosis, Tumor Necrosis Factor Receptor Associated Protein 2, Chain A"/>
    <property type="match status" value="1"/>
</dbReference>
<organism evidence="4 5">
    <name type="scientific">Capsella rubella</name>
    <dbReference type="NCBI Taxonomy" id="81985"/>
    <lineage>
        <taxon>Eukaryota</taxon>
        <taxon>Viridiplantae</taxon>
        <taxon>Streptophyta</taxon>
        <taxon>Embryophyta</taxon>
        <taxon>Tracheophyta</taxon>
        <taxon>Spermatophyta</taxon>
        <taxon>Magnoliopsida</taxon>
        <taxon>eudicotyledons</taxon>
        <taxon>Gunneridae</taxon>
        <taxon>Pentapetalae</taxon>
        <taxon>rosids</taxon>
        <taxon>malvids</taxon>
        <taxon>Brassicales</taxon>
        <taxon>Brassicaceae</taxon>
        <taxon>Camelineae</taxon>
        <taxon>Capsella</taxon>
    </lineage>
</organism>
<dbReference type="Pfam" id="PF22486">
    <property type="entry name" value="MATH_2"/>
    <property type="match status" value="1"/>
</dbReference>
<keyword evidence="1 2" id="KW-0175">Coiled coil</keyword>
<feature type="coiled-coil region" evidence="2">
    <location>
        <begin position="235"/>
        <end position="269"/>
    </location>
</feature>
<reference evidence="5" key="1">
    <citation type="journal article" date="2013" name="Nat. Genet.">
        <title>The Capsella rubella genome and the genomic consequences of rapid mating system evolution.</title>
        <authorList>
            <person name="Slotte T."/>
            <person name="Hazzouri K.M."/>
            <person name="Agren J.A."/>
            <person name="Koenig D."/>
            <person name="Maumus F."/>
            <person name="Guo Y.L."/>
            <person name="Steige K."/>
            <person name="Platts A.E."/>
            <person name="Escobar J.S."/>
            <person name="Newman L.K."/>
            <person name="Wang W."/>
            <person name="Mandakova T."/>
            <person name="Vello E."/>
            <person name="Smith L.M."/>
            <person name="Henz S.R."/>
            <person name="Steffen J."/>
            <person name="Takuno S."/>
            <person name="Brandvain Y."/>
            <person name="Coop G."/>
            <person name="Andolfatto P."/>
            <person name="Hu T.T."/>
            <person name="Blanchette M."/>
            <person name="Clark R.M."/>
            <person name="Quesneville H."/>
            <person name="Nordborg M."/>
            <person name="Gaut B.S."/>
            <person name="Lysak M.A."/>
            <person name="Jenkins J."/>
            <person name="Grimwood J."/>
            <person name="Chapman J."/>
            <person name="Prochnik S."/>
            <person name="Shu S."/>
            <person name="Rokhsar D."/>
            <person name="Schmutz J."/>
            <person name="Weigel D."/>
            <person name="Wright S.I."/>
        </authorList>
    </citation>
    <scope>NUCLEOTIDE SEQUENCE [LARGE SCALE GENOMIC DNA]</scope>
    <source>
        <strain evidence="5">cv. Monte Gargano</strain>
    </source>
</reference>
<evidence type="ECO:0000256" key="2">
    <source>
        <dbReference type="SAM" id="Coils"/>
    </source>
</evidence>
<dbReference type="InterPro" id="IPR008974">
    <property type="entry name" value="TRAF-like"/>
</dbReference>
<protein>
    <recommendedName>
        <fullName evidence="3">MATH domain-containing protein</fullName>
    </recommendedName>
</protein>
<evidence type="ECO:0000313" key="5">
    <source>
        <dbReference type="Proteomes" id="UP000029121"/>
    </source>
</evidence>
<evidence type="ECO:0000313" key="4">
    <source>
        <dbReference type="EMBL" id="EOA28389.1"/>
    </source>
</evidence>
<dbReference type="PROSITE" id="PS50144">
    <property type="entry name" value="MATH"/>
    <property type="match status" value="1"/>
</dbReference>
<proteinExistence type="predicted"/>
<evidence type="ECO:0000259" key="3">
    <source>
        <dbReference type="PROSITE" id="PS50144"/>
    </source>
</evidence>
<dbReference type="SMART" id="SM00061">
    <property type="entry name" value="MATH"/>
    <property type="match status" value="1"/>
</dbReference>